<proteinExistence type="predicted"/>
<feature type="transmembrane region" description="Helical" evidence="1">
    <location>
        <begin position="242"/>
        <end position="265"/>
    </location>
</feature>
<organism evidence="2 3">
    <name type="scientific">Candidatus Yonathbacteria bacterium RIFCSPHIGHO2_01_FULL_51_10</name>
    <dbReference type="NCBI Taxonomy" id="1802723"/>
    <lineage>
        <taxon>Bacteria</taxon>
        <taxon>Candidatus Yonathiibacteriota</taxon>
    </lineage>
</organism>
<keyword evidence="1" id="KW-0472">Membrane</keyword>
<protein>
    <submittedName>
        <fullName evidence="2">Uncharacterized protein</fullName>
    </submittedName>
</protein>
<name>A0A1G2SA01_9BACT</name>
<keyword evidence="1" id="KW-0812">Transmembrane</keyword>
<keyword evidence="1" id="KW-1133">Transmembrane helix</keyword>
<feature type="transmembrane region" description="Helical" evidence="1">
    <location>
        <begin position="67"/>
        <end position="87"/>
    </location>
</feature>
<dbReference type="STRING" id="1802723.A2675_03620"/>
<evidence type="ECO:0000313" key="2">
    <source>
        <dbReference type="EMBL" id="OHA81529.1"/>
    </source>
</evidence>
<feature type="transmembrane region" description="Helical" evidence="1">
    <location>
        <begin position="139"/>
        <end position="165"/>
    </location>
</feature>
<dbReference type="EMBL" id="MHUS01000010">
    <property type="protein sequence ID" value="OHA81529.1"/>
    <property type="molecule type" value="Genomic_DNA"/>
</dbReference>
<dbReference type="AlphaFoldDB" id="A0A1G2SA01"/>
<sequence length="313" mass="34385">MNTLKKWWHGLAIAVAFMSGSAFGLLIGDTWSAVLSGVALAGSMAWILTLDWTLFHLRFNELSARMSVAGAGKAMGGFLFALGKFIWSVPYSLVVNAAYRRLLVALAFLVGLVMIQWMIWVPILNLLQEAEGRGNFLSLTLSLGLLLLSPSFLAFVIAGAIVFIASPRAYRHTPDNSMAGHDPFGRFMFDWLTQFIESEKSTTFALIDLILIRGWNALRMIVFPFVFAVWGTYVLATKKTGLSAFCAMGLVSIQLAVSHWFGGIITSNPNFWLLLVIGAGVGVWLGGKIHDGLDAKISIWNFQKPKLTFASQQ</sequence>
<feature type="transmembrane region" description="Helical" evidence="1">
    <location>
        <begin position="217"/>
        <end position="235"/>
    </location>
</feature>
<feature type="transmembrane region" description="Helical" evidence="1">
    <location>
        <begin position="33"/>
        <end position="55"/>
    </location>
</feature>
<feature type="transmembrane region" description="Helical" evidence="1">
    <location>
        <begin position="7"/>
        <end position="27"/>
    </location>
</feature>
<feature type="transmembrane region" description="Helical" evidence="1">
    <location>
        <begin position="271"/>
        <end position="287"/>
    </location>
</feature>
<accession>A0A1G2SA01</accession>
<feature type="transmembrane region" description="Helical" evidence="1">
    <location>
        <begin position="102"/>
        <end position="127"/>
    </location>
</feature>
<dbReference type="Proteomes" id="UP000176997">
    <property type="component" value="Unassembled WGS sequence"/>
</dbReference>
<reference evidence="2 3" key="1">
    <citation type="journal article" date="2016" name="Nat. Commun.">
        <title>Thousands of microbial genomes shed light on interconnected biogeochemical processes in an aquifer system.</title>
        <authorList>
            <person name="Anantharaman K."/>
            <person name="Brown C.T."/>
            <person name="Hug L.A."/>
            <person name="Sharon I."/>
            <person name="Castelle C.J."/>
            <person name="Probst A.J."/>
            <person name="Thomas B.C."/>
            <person name="Singh A."/>
            <person name="Wilkins M.J."/>
            <person name="Karaoz U."/>
            <person name="Brodie E.L."/>
            <person name="Williams K.H."/>
            <person name="Hubbard S.S."/>
            <person name="Banfield J.F."/>
        </authorList>
    </citation>
    <scope>NUCLEOTIDE SEQUENCE [LARGE SCALE GENOMIC DNA]</scope>
</reference>
<evidence type="ECO:0000313" key="3">
    <source>
        <dbReference type="Proteomes" id="UP000176997"/>
    </source>
</evidence>
<gene>
    <name evidence="2" type="ORF">A2675_03620</name>
</gene>
<comment type="caution">
    <text evidence="2">The sequence shown here is derived from an EMBL/GenBank/DDBJ whole genome shotgun (WGS) entry which is preliminary data.</text>
</comment>
<evidence type="ECO:0000256" key="1">
    <source>
        <dbReference type="SAM" id="Phobius"/>
    </source>
</evidence>